<organism evidence="11 12">
    <name type="scientific">Plakobranchus ocellatus</name>
    <dbReference type="NCBI Taxonomy" id="259542"/>
    <lineage>
        <taxon>Eukaryota</taxon>
        <taxon>Metazoa</taxon>
        <taxon>Spiralia</taxon>
        <taxon>Lophotrochozoa</taxon>
        <taxon>Mollusca</taxon>
        <taxon>Gastropoda</taxon>
        <taxon>Heterobranchia</taxon>
        <taxon>Euthyneura</taxon>
        <taxon>Panpulmonata</taxon>
        <taxon>Sacoglossa</taxon>
        <taxon>Placobranchoidea</taxon>
        <taxon>Plakobranchidae</taxon>
        <taxon>Plakobranchus</taxon>
    </lineage>
</organism>
<keyword evidence="7" id="KW-0807">Transducer</keyword>
<evidence type="ECO:0000313" key="12">
    <source>
        <dbReference type="Proteomes" id="UP000735302"/>
    </source>
</evidence>
<dbReference type="InterPro" id="IPR017452">
    <property type="entry name" value="GPCR_Rhodpsn_7TM"/>
</dbReference>
<feature type="transmembrane region" description="Helical" evidence="9">
    <location>
        <begin position="825"/>
        <end position="849"/>
    </location>
</feature>
<evidence type="ECO:0000256" key="1">
    <source>
        <dbReference type="ARBA" id="ARBA00004651"/>
    </source>
</evidence>
<gene>
    <name evidence="11" type="ORF">PoB_006390700</name>
</gene>
<dbReference type="Proteomes" id="UP000735302">
    <property type="component" value="Unassembled WGS sequence"/>
</dbReference>
<evidence type="ECO:0000256" key="3">
    <source>
        <dbReference type="ARBA" id="ARBA00022692"/>
    </source>
</evidence>
<keyword evidence="7" id="KW-0297">G-protein coupled receptor</keyword>
<keyword evidence="5 9" id="KW-0472">Membrane</keyword>
<evidence type="ECO:0000256" key="4">
    <source>
        <dbReference type="ARBA" id="ARBA00022989"/>
    </source>
</evidence>
<name>A0AAV4CZM9_9GAST</name>
<dbReference type="GO" id="GO:0032870">
    <property type="term" value="P:cellular response to hormone stimulus"/>
    <property type="evidence" value="ECO:0007669"/>
    <property type="project" value="TreeGrafter"/>
</dbReference>
<keyword evidence="6 7" id="KW-0675">Receptor</keyword>
<dbReference type="SUPFAM" id="SSF81321">
    <property type="entry name" value="Family A G protein-coupled receptor-like"/>
    <property type="match status" value="1"/>
</dbReference>
<dbReference type="PROSITE" id="PS00237">
    <property type="entry name" value="G_PROTEIN_RECEP_F1_1"/>
    <property type="match status" value="1"/>
</dbReference>
<keyword evidence="2" id="KW-1003">Cell membrane</keyword>
<dbReference type="EMBL" id="BLXT01007237">
    <property type="protein sequence ID" value="GFO37402.1"/>
    <property type="molecule type" value="Genomic_DNA"/>
</dbReference>
<evidence type="ECO:0000256" key="5">
    <source>
        <dbReference type="ARBA" id="ARBA00023136"/>
    </source>
</evidence>
<feature type="domain" description="G-protein coupled receptors family 1 profile" evidence="10">
    <location>
        <begin position="132"/>
        <end position="846"/>
    </location>
</feature>
<sequence>MDGTKSNNSNVRTFLFEGTKSNTSFENYTFQNIFSQDLLLPSAVGSDDSIYLDESEMSINHGLTASDQYENSTMSTFPSDVTNVTLLSCFGDTGSKLPFRSAELWRENNYFAQLNIPAMVFIGILMVFGILGNILVVYIYGFRFNPTTQHFLIVCLACFDLLISCIAMPTDIVDLRFHHTFPSLAACKLLRFITMFSSTSSSFTLLTIAWDRYQRVTRPLTRQMSLRKAKIIESINLGLGLFFSWPLLVMSGLRTSPTRVPGLCGTDCSFSDAFHGTRWPLLYNSILGLGFVTIIIILATLYFRIWKKIQCHRILMAKKREENLIPSPSDFQNVKAGFNTVICAPANTHRDKRCKEDLGELSLQNMSTIDIQDHEKSHEEKQENTKLESSLSNFFPEVSEPFNNPISMDELKNQSDSKCNEQEEERITNVHCSCMTSKADTLFSSHRRIHLDSVETNTDQATTCLDPCKLCQFSFAPDNLNQLRLYRFRNPSIKYEQQSKEEMMKYIPSLPSCEMVTATSSLHCHAIEFRPLLSFSGRKSRSLSDIYSPSGFLSNFLNHLDTKSVRSSYFLLNNFTSQMFRRKSDVSTFRRLKNMTDDCSLEAVPNTAEFLCRKGHNENADTHRRHSLENIKALCPGPFILPTDNIPSQTNAFITCNENSRKLSIDDAASFETKQDSCTDNTKRPLCNSSSQTFEMTSLKNHNTEKNYIARKENQSIIDQPNNIVKPCSSTFLSTKQKPQRDRKCSSAAHKITNMSVRSSRINSREVPGNHEESQGSSVKNIDKTTVVAFTVSSVFVISFLPYLTLMFVRAFVQDFDYKLGDSTVWLYSLFLRFYLLNSAVNPLLYGGLNKRFRCESKRFFSLCFKR</sequence>
<feature type="transmembrane region" description="Helical" evidence="9">
    <location>
        <begin position="151"/>
        <end position="169"/>
    </location>
</feature>
<feature type="transmembrane region" description="Helical" evidence="9">
    <location>
        <begin position="281"/>
        <end position="303"/>
    </location>
</feature>
<accession>A0AAV4CZM9</accession>
<feature type="transmembrane region" description="Helical" evidence="9">
    <location>
        <begin position="787"/>
        <end position="813"/>
    </location>
</feature>
<dbReference type="InterPro" id="IPR000276">
    <property type="entry name" value="GPCR_Rhodpsn"/>
</dbReference>
<dbReference type="PANTHER" id="PTHR24241:SF76">
    <property type="entry name" value="NEUROPEPTIDE SIFAMIDE RECEPTOR"/>
    <property type="match status" value="1"/>
</dbReference>
<feature type="transmembrane region" description="Helical" evidence="9">
    <location>
        <begin position="116"/>
        <end position="139"/>
    </location>
</feature>
<feature type="transmembrane region" description="Helical" evidence="9">
    <location>
        <begin position="231"/>
        <end position="253"/>
    </location>
</feature>
<evidence type="ECO:0000256" key="8">
    <source>
        <dbReference type="SAM" id="MobiDB-lite"/>
    </source>
</evidence>
<protein>
    <submittedName>
        <fullName evidence="11">Muscarinic acetylcholine receptor m3</fullName>
    </submittedName>
</protein>
<dbReference type="Pfam" id="PF00001">
    <property type="entry name" value="7tm_1"/>
    <property type="match status" value="2"/>
</dbReference>
<comment type="caution">
    <text evidence="11">The sequence shown here is derived from an EMBL/GenBank/DDBJ whole genome shotgun (WGS) entry which is preliminary data.</text>
</comment>
<dbReference type="PRINTS" id="PR00237">
    <property type="entry name" value="GPCRRHODOPSN"/>
</dbReference>
<evidence type="ECO:0000256" key="7">
    <source>
        <dbReference type="RuleBase" id="RU000688"/>
    </source>
</evidence>
<keyword evidence="12" id="KW-1185">Reference proteome</keyword>
<dbReference type="CDD" id="cd00637">
    <property type="entry name" value="7tm_classA_rhodopsin-like"/>
    <property type="match status" value="2"/>
</dbReference>
<evidence type="ECO:0000313" key="11">
    <source>
        <dbReference type="EMBL" id="GFO37402.1"/>
    </source>
</evidence>
<evidence type="ECO:0000259" key="10">
    <source>
        <dbReference type="PROSITE" id="PS50262"/>
    </source>
</evidence>
<feature type="transmembrane region" description="Helical" evidence="9">
    <location>
        <begin position="189"/>
        <end position="210"/>
    </location>
</feature>
<evidence type="ECO:0000256" key="9">
    <source>
        <dbReference type="SAM" id="Phobius"/>
    </source>
</evidence>
<dbReference type="Gene3D" id="1.20.1070.10">
    <property type="entry name" value="Rhodopsin 7-helix transmembrane proteins"/>
    <property type="match status" value="2"/>
</dbReference>
<evidence type="ECO:0000256" key="2">
    <source>
        <dbReference type="ARBA" id="ARBA00022475"/>
    </source>
</evidence>
<dbReference type="GO" id="GO:0005886">
    <property type="term" value="C:plasma membrane"/>
    <property type="evidence" value="ECO:0007669"/>
    <property type="project" value="UniProtKB-SubCell"/>
</dbReference>
<keyword evidence="4 9" id="KW-1133">Transmembrane helix</keyword>
<comment type="subcellular location">
    <subcellularLocation>
        <location evidence="1">Cell membrane</location>
        <topology evidence="1">Multi-pass membrane protein</topology>
    </subcellularLocation>
</comment>
<keyword evidence="3 7" id="KW-0812">Transmembrane</keyword>
<dbReference type="GO" id="GO:0042277">
    <property type="term" value="F:peptide binding"/>
    <property type="evidence" value="ECO:0007669"/>
    <property type="project" value="TreeGrafter"/>
</dbReference>
<proteinExistence type="inferred from homology"/>
<dbReference type="PROSITE" id="PS50262">
    <property type="entry name" value="G_PROTEIN_RECEP_F1_2"/>
    <property type="match status" value="1"/>
</dbReference>
<comment type="similarity">
    <text evidence="7">Belongs to the G-protein coupled receptor 1 family.</text>
</comment>
<dbReference type="GO" id="GO:0004930">
    <property type="term" value="F:G protein-coupled receptor activity"/>
    <property type="evidence" value="ECO:0007669"/>
    <property type="project" value="UniProtKB-KW"/>
</dbReference>
<evidence type="ECO:0000256" key="6">
    <source>
        <dbReference type="ARBA" id="ARBA00023170"/>
    </source>
</evidence>
<reference evidence="11 12" key="1">
    <citation type="journal article" date="2021" name="Elife">
        <title>Chloroplast acquisition without the gene transfer in kleptoplastic sea slugs, Plakobranchus ocellatus.</title>
        <authorList>
            <person name="Maeda T."/>
            <person name="Takahashi S."/>
            <person name="Yoshida T."/>
            <person name="Shimamura S."/>
            <person name="Takaki Y."/>
            <person name="Nagai Y."/>
            <person name="Toyoda A."/>
            <person name="Suzuki Y."/>
            <person name="Arimoto A."/>
            <person name="Ishii H."/>
            <person name="Satoh N."/>
            <person name="Nishiyama T."/>
            <person name="Hasebe M."/>
            <person name="Maruyama T."/>
            <person name="Minagawa J."/>
            <person name="Obokata J."/>
            <person name="Shigenobu S."/>
        </authorList>
    </citation>
    <scope>NUCLEOTIDE SEQUENCE [LARGE SCALE GENOMIC DNA]</scope>
</reference>
<dbReference type="PANTHER" id="PTHR24241">
    <property type="entry name" value="NEUROPEPTIDE RECEPTOR-RELATED G-PROTEIN COUPLED RECEPTOR"/>
    <property type="match status" value="1"/>
</dbReference>
<dbReference type="AlphaFoldDB" id="A0AAV4CZM9"/>
<feature type="region of interest" description="Disordered" evidence="8">
    <location>
        <begin position="759"/>
        <end position="778"/>
    </location>
</feature>